<evidence type="ECO:0000313" key="10">
    <source>
        <dbReference type="Proteomes" id="UP001144204"/>
    </source>
</evidence>
<keyword evidence="2 9" id="KW-0645">Protease</keyword>
<dbReference type="PANTHER" id="PTHR14218:SF15">
    <property type="entry name" value="TRIPEPTIDYL-PEPTIDASE 1"/>
    <property type="match status" value="1"/>
</dbReference>
<keyword evidence="7" id="KW-0865">Zymogen</keyword>
<dbReference type="GO" id="GO:0004252">
    <property type="term" value="F:serine-type endopeptidase activity"/>
    <property type="evidence" value="ECO:0007669"/>
    <property type="project" value="InterPro"/>
</dbReference>
<proteinExistence type="predicted"/>
<evidence type="ECO:0000256" key="3">
    <source>
        <dbReference type="ARBA" id="ARBA00022723"/>
    </source>
</evidence>
<evidence type="ECO:0000256" key="1">
    <source>
        <dbReference type="ARBA" id="ARBA00001913"/>
    </source>
</evidence>
<gene>
    <name evidence="9" type="ORF">WR164_07050</name>
</gene>
<keyword evidence="4" id="KW-0378">Hydrolase</keyword>
<sequence>MSKQRSFRKRLLLLIPIGMLIFAFFSIQNVSGKTTSNFNQDRITFVFNPQNNKSLNHYVYQTVERNGKNFHHYFSPHQFANKFGQPNWVIKRLTNRLRRQHLKTKAYQGRLIVVATGNSKDIKRVINLNQRKKLMPRFASNKILGIVKSNQTNQFKSNYYQSKIDYGNGSKDSNLINAGPRRFINRYDVSPLYENNQLGRGQSIGIISFANFNPSDAYYYWNKQGIPAKSNRIKIINTSNKKPSWNQYDETTNDVEQSGSIAPDANIDVYMGDTTAQGMINALANAISANQTSSLSISWGQSERLVQSEIKSGQIPKYYNGIINLLFKQAAAQGMSIFTSAGDNGAYDAIDENYDPELSVDTPAASPYVTAVGGTTLPYRVSNTLSVNQERAWSNDFLYSIFDHRGLMNGSQSKFVQNYFAGTGGGFSKLNPIPPYQYHVKGTGTYNAIPLWLYKNKTLYRIAHPKLISGTSSGRNVPDISVNADPNTGYAAYYSNPGHFNSNGHWAYTGGTSIVAPQMAAVAALVNSKNNVRSGFWNPQIYQMATGNDSPFHPLDSIYNNNNLYYTGQKDAIYNQSTGLGTVDVAKLNHFFD</sequence>
<dbReference type="CDD" id="cd04056">
    <property type="entry name" value="Peptidases_S53"/>
    <property type="match status" value="1"/>
</dbReference>
<keyword evidence="3" id="KW-0479">Metal-binding</keyword>
<evidence type="ECO:0000259" key="8">
    <source>
        <dbReference type="PROSITE" id="PS51695"/>
    </source>
</evidence>
<dbReference type="SMART" id="SM00944">
    <property type="entry name" value="Pro-kuma_activ"/>
    <property type="match status" value="1"/>
</dbReference>
<protein>
    <submittedName>
        <fullName evidence="9">Aspartyl protease</fullName>
    </submittedName>
</protein>
<organism evidence="9 10">
    <name type="scientific">Philodulcilactobacillus myokoensis</name>
    <dbReference type="NCBI Taxonomy" id="2929573"/>
    <lineage>
        <taxon>Bacteria</taxon>
        <taxon>Bacillati</taxon>
        <taxon>Bacillota</taxon>
        <taxon>Bacilli</taxon>
        <taxon>Lactobacillales</taxon>
        <taxon>Lactobacillaceae</taxon>
        <taxon>Philodulcilactobacillus</taxon>
    </lineage>
</organism>
<dbReference type="GO" id="GO:0006508">
    <property type="term" value="P:proteolysis"/>
    <property type="evidence" value="ECO:0007669"/>
    <property type="project" value="UniProtKB-KW"/>
</dbReference>
<evidence type="ECO:0000256" key="4">
    <source>
        <dbReference type="ARBA" id="ARBA00022801"/>
    </source>
</evidence>
<accession>A0A9W6B1C1</accession>
<reference evidence="9" key="2">
    <citation type="journal article" date="2023" name="PLoS ONE">
        <title>Philodulcilactobacillus myokoensis gen. nov., sp. nov., a fructophilic, acidophilic, and agar-phobic lactic acid bacterium isolated from fermented vegetable extracts.</title>
        <authorList>
            <person name="Kouya T."/>
            <person name="Ishiyama Y."/>
            <person name="Ohashi S."/>
            <person name="Kumakubo R."/>
            <person name="Yamazaki T."/>
            <person name="Otaki T."/>
        </authorList>
    </citation>
    <scope>NUCLEOTIDE SEQUENCE</scope>
    <source>
        <strain evidence="9">WR16-4</strain>
    </source>
</reference>
<dbReference type="Pfam" id="PF09286">
    <property type="entry name" value="Pro-kuma_activ"/>
    <property type="match status" value="1"/>
</dbReference>
<evidence type="ECO:0000256" key="6">
    <source>
        <dbReference type="ARBA" id="ARBA00022837"/>
    </source>
</evidence>
<dbReference type="Proteomes" id="UP001144204">
    <property type="component" value="Unassembled WGS sequence"/>
</dbReference>
<keyword evidence="10" id="KW-1185">Reference proteome</keyword>
<comment type="cofactor">
    <cofactor evidence="1">
        <name>Ca(2+)</name>
        <dbReference type="ChEBI" id="CHEBI:29108"/>
    </cofactor>
</comment>
<dbReference type="SUPFAM" id="SSF52743">
    <property type="entry name" value="Subtilisin-like"/>
    <property type="match status" value="1"/>
</dbReference>
<dbReference type="InterPro" id="IPR050819">
    <property type="entry name" value="Tripeptidyl-peptidase_I"/>
</dbReference>
<dbReference type="InterPro" id="IPR015366">
    <property type="entry name" value="S53_propep"/>
</dbReference>
<dbReference type="InterPro" id="IPR030400">
    <property type="entry name" value="Sedolisin_dom"/>
</dbReference>
<evidence type="ECO:0000256" key="2">
    <source>
        <dbReference type="ARBA" id="ARBA00022670"/>
    </source>
</evidence>
<evidence type="ECO:0000256" key="5">
    <source>
        <dbReference type="ARBA" id="ARBA00022825"/>
    </source>
</evidence>
<dbReference type="SUPFAM" id="SSF54897">
    <property type="entry name" value="Protease propeptides/inhibitors"/>
    <property type="match status" value="1"/>
</dbReference>
<dbReference type="RefSeq" id="WP_286136187.1">
    <property type="nucleotide sequence ID" value="NZ_BRPL01000002.1"/>
</dbReference>
<feature type="domain" description="Peptidase S53" evidence="8">
    <location>
        <begin position="177"/>
        <end position="593"/>
    </location>
</feature>
<dbReference type="PANTHER" id="PTHR14218">
    <property type="entry name" value="PROTEASE S8 TRIPEPTIDYL PEPTIDASE I CLN2"/>
    <property type="match status" value="1"/>
</dbReference>
<dbReference type="GO" id="GO:0008240">
    <property type="term" value="F:tripeptidyl-peptidase activity"/>
    <property type="evidence" value="ECO:0007669"/>
    <property type="project" value="TreeGrafter"/>
</dbReference>
<reference evidence="9" key="1">
    <citation type="submission" date="2022-07" db="EMBL/GenBank/DDBJ databases">
        <authorList>
            <person name="Kouya T."/>
            <person name="Ishiyama Y."/>
        </authorList>
    </citation>
    <scope>NUCLEOTIDE SEQUENCE</scope>
    <source>
        <strain evidence="9">WR16-4</strain>
    </source>
</reference>
<evidence type="ECO:0000256" key="7">
    <source>
        <dbReference type="ARBA" id="ARBA00023145"/>
    </source>
</evidence>
<keyword evidence="5" id="KW-0720">Serine protease</keyword>
<comment type="caution">
    <text evidence="9">The sequence shown here is derived from an EMBL/GenBank/DDBJ whole genome shotgun (WGS) entry which is preliminary data.</text>
</comment>
<dbReference type="GO" id="GO:0046872">
    <property type="term" value="F:metal ion binding"/>
    <property type="evidence" value="ECO:0007669"/>
    <property type="project" value="UniProtKB-KW"/>
</dbReference>
<dbReference type="Gene3D" id="3.40.50.200">
    <property type="entry name" value="Peptidase S8/S53 domain"/>
    <property type="match status" value="1"/>
</dbReference>
<dbReference type="PROSITE" id="PS51695">
    <property type="entry name" value="SEDOLISIN"/>
    <property type="match status" value="1"/>
</dbReference>
<keyword evidence="6" id="KW-0106">Calcium</keyword>
<name>A0A9W6B1C1_9LACO</name>
<dbReference type="InterPro" id="IPR036852">
    <property type="entry name" value="Peptidase_S8/S53_dom_sf"/>
</dbReference>
<dbReference type="EMBL" id="BRPL01000002">
    <property type="protein sequence ID" value="GLB46726.1"/>
    <property type="molecule type" value="Genomic_DNA"/>
</dbReference>
<evidence type="ECO:0000313" key="9">
    <source>
        <dbReference type="EMBL" id="GLB46726.1"/>
    </source>
</evidence>
<dbReference type="AlphaFoldDB" id="A0A9W6B1C1"/>